<protein>
    <recommendedName>
        <fullName evidence="6">Probable membrane transporter protein</fullName>
    </recommendedName>
</protein>
<feature type="transmembrane region" description="Helical" evidence="6">
    <location>
        <begin position="98"/>
        <end position="117"/>
    </location>
</feature>
<evidence type="ECO:0000256" key="1">
    <source>
        <dbReference type="ARBA" id="ARBA00004141"/>
    </source>
</evidence>
<dbReference type="InterPro" id="IPR051598">
    <property type="entry name" value="TSUP/Inactive_protease-like"/>
</dbReference>
<keyword evidence="3 6" id="KW-0812">Transmembrane</keyword>
<evidence type="ECO:0000313" key="8">
    <source>
        <dbReference type="Proteomes" id="UP000070258"/>
    </source>
</evidence>
<evidence type="ECO:0000256" key="3">
    <source>
        <dbReference type="ARBA" id="ARBA00022692"/>
    </source>
</evidence>
<dbReference type="Pfam" id="PF01925">
    <property type="entry name" value="TauE"/>
    <property type="match status" value="1"/>
</dbReference>
<keyword evidence="6" id="KW-1003">Cell membrane</keyword>
<proteinExistence type="inferred from homology"/>
<feature type="transmembrane region" description="Helical" evidence="6">
    <location>
        <begin position="195"/>
        <end position="216"/>
    </location>
</feature>
<dbReference type="RefSeq" id="WP_068575082.1">
    <property type="nucleotide sequence ID" value="NZ_LSRF01000058.1"/>
</dbReference>
<evidence type="ECO:0000256" key="4">
    <source>
        <dbReference type="ARBA" id="ARBA00022989"/>
    </source>
</evidence>
<feature type="transmembrane region" description="Helical" evidence="6">
    <location>
        <begin position="260"/>
        <end position="279"/>
    </location>
</feature>
<evidence type="ECO:0000313" key="7">
    <source>
        <dbReference type="EMBL" id="KXP03975.1"/>
    </source>
</evidence>
<comment type="similarity">
    <text evidence="2 6">Belongs to the 4-toluene sulfonate uptake permease (TSUP) (TC 2.A.102) family.</text>
</comment>
<evidence type="ECO:0000256" key="5">
    <source>
        <dbReference type="ARBA" id="ARBA00023136"/>
    </source>
</evidence>
<dbReference type="OrthoDB" id="528320at2"/>
<comment type="subcellular location">
    <subcellularLocation>
        <location evidence="6">Cell membrane</location>
        <topology evidence="6">Multi-pass membrane protein</topology>
    </subcellularLocation>
    <subcellularLocation>
        <location evidence="1">Membrane</location>
        <topology evidence="1">Multi-pass membrane protein</topology>
    </subcellularLocation>
</comment>
<gene>
    <name evidence="7" type="ORF">AXK60_19695</name>
</gene>
<keyword evidence="4 6" id="KW-1133">Transmembrane helix</keyword>
<dbReference type="GO" id="GO:0005886">
    <property type="term" value="C:plasma membrane"/>
    <property type="evidence" value="ECO:0007669"/>
    <property type="project" value="UniProtKB-SubCell"/>
</dbReference>
<feature type="transmembrane region" description="Helical" evidence="6">
    <location>
        <begin position="163"/>
        <end position="189"/>
    </location>
</feature>
<dbReference type="PANTHER" id="PTHR43701">
    <property type="entry name" value="MEMBRANE TRANSPORTER PROTEIN MJ0441-RELATED"/>
    <property type="match status" value="1"/>
</dbReference>
<keyword evidence="5 6" id="KW-0472">Membrane</keyword>
<dbReference type="STRING" id="239498.AXK60_19695"/>
<reference evidence="8" key="1">
    <citation type="submission" date="2016-02" db="EMBL/GenBank/DDBJ databases">
        <authorList>
            <person name="Wen L."/>
            <person name="He K."/>
            <person name="Yang H."/>
        </authorList>
    </citation>
    <scope>NUCLEOTIDE SEQUENCE [LARGE SCALE GENOMIC DNA]</scope>
    <source>
        <strain evidence="8">JCM 15929</strain>
    </source>
</reference>
<feature type="transmembrane region" description="Helical" evidence="6">
    <location>
        <begin position="44"/>
        <end position="62"/>
    </location>
</feature>
<comment type="caution">
    <text evidence="7">The sequence shown here is derived from an EMBL/GenBank/DDBJ whole genome shotgun (WGS) entry which is preliminary data.</text>
</comment>
<dbReference type="InterPro" id="IPR002781">
    <property type="entry name" value="TM_pro_TauE-like"/>
</dbReference>
<dbReference type="Proteomes" id="UP000070258">
    <property type="component" value="Unassembled WGS sequence"/>
</dbReference>
<evidence type="ECO:0000256" key="2">
    <source>
        <dbReference type="ARBA" id="ARBA00009142"/>
    </source>
</evidence>
<sequence>MVATLASAVAAGILIGLSLGALGGGGSILTVPALVYLLAVEPQSATSASLIIVGITSIIAAISHARARHVRWRAAAVFGILGSGAAFGGSILNRSVDPQILLLAFAALMIVAAGAMLRRTRRGHDVDLPTPNPAETAGTRPGAVAVATKPTKVKITTSQVVKLVASALVVGFLTGFLGVGGGFLIVPALVLALGYSMPVAVGTSLVIISITSAGAFTERLGTGATIPWEIVVPFTLAAIAGSFAGKVISDRVSATTLTRSFAALLLVVAVYVTVQASMAL</sequence>
<feature type="transmembrane region" description="Helical" evidence="6">
    <location>
        <begin position="228"/>
        <end position="248"/>
    </location>
</feature>
<feature type="transmembrane region" description="Helical" evidence="6">
    <location>
        <begin position="74"/>
        <end position="92"/>
    </location>
</feature>
<dbReference type="AlphaFoldDB" id="A0A138A0L6"/>
<name>A0A138A0L6_9ACTN</name>
<evidence type="ECO:0000256" key="6">
    <source>
        <dbReference type="RuleBase" id="RU363041"/>
    </source>
</evidence>
<dbReference type="PANTHER" id="PTHR43701:SF2">
    <property type="entry name" value="MEMBRANE TRANSPORTER PROTEIN YJNA-RELATED"/>
    <property type="match status" value="1"/>
</dbReference>
<dbReference type="EMBL" id="LSRF01000058">
    <property type="protein sequence ID" value="KXP03975.1"/>
    <property type="molecule type" value="Genomic_DNA"/>
</dbReference>
<accession>A0A138A0L6</accession>
<organism evidence="7 8">
    <name type="scientific">Tsukamurella pseudospumae</name>
    <dbReference type="NCBI Taxonomy" id="239498"/>
    <lineage>
        <taxon>Bacteria</taxon>
        <taxon>Bacillati</taxon>
        <taxon>Actinomycetota</taxon>
        <taxon>Actinomycetes</taxon>
        <taxon>Mycobacteriales</taxon>
        <taxon>Tsukamurellaceae</taxon>
        <taxon>Tsukamurella</taxon>
    </lineage>
</organism>